<organism evidence="3 4">
    <name type="scientific">Leucocoprinus leucothites</name>
    <dbReference type="NCBI Taxonomy" id="201217"/>
    <lineage>
        <taxon>Eukaryota</taxon>
        <taxon>Fungi</taxon>
        <taxon>Dikarya</taxon>
        <taxon>Basidiomycota</taxon>
        <taxon>Agaricomycotina</taxon>
        <taxon>Agaricomycetes</taxon>
        <taxon>Agaricomycetidae</taxon>
        <taxon>Agaricales</taxon>
        <taxon>Agaricineae</taxon>
        <taxon>Agaricaceae</taxon>
        <taxon>Leucocoprinus</taxon>
    </lineage>
</organism>
<dbReference type="SMART" id="SM00268">
    <property type="entry name" value="ACTIN"/>
    <property type="match status" value="1"/>
</dbReference>
<accession>A0A8H5GBW5</accession>
<dbReference type="AlphaFoldDB" id="A0A8H5GBW5"/>
<dbReference type="OrthoDB" id="5572108at2759"/>
<comment type="similarity">
    <text evidence="1">Belongs to the actin family.</text>
</comment>
<evidence type="ECO:0000313" key="4">
    <source>
        <dbReference type="Proteomes" id="UP000559027"/>
    </source>
</evidence>
<dbReference type="InterPro" id="IPR004000">
    <property type="entry name" value="Actin"/>
</dbReference>
<evidence type="ECO:0000256" key="2">
    <source>
        <dbReference type="SAM" id="MobiDB-lite"/>
    </source>
</evidence>
<protein>
    <recommendedName>
        <fullName evidence="5">Actin-related protein 8</fullName>
    </recommendedName>
</protein>
<name>A0A8H5GBW5_9AGAR</name>
<dbReference type="Gene3D" id="3.90.640.10">
    <property type="entry name" value="Actin, Chain A, domain 4"/>
    <property type="match status" value="1"/>
</dbReference>
<feature type="region of interest" description="Disordered" evidence="2">
    <location>
        <begin position="483"/>
        <end position="561"/>
    </location>
</feature>
<dbReference type="Pfam" id="PF00022">
    <property type="entry name" value="Actin"/>
    <property type="match status" value="2"/>
</dbReference>
<dbReference type="InterPro" id="IPR043129">
    <property type="entry name" value="ATPase_NBD"/>
</dbReference>
<evidence type="ECO:0000256" key="1">
    <source>
        <dbReference type="RuleBase" id="RU000487"/>
    </source>
</evidence>
<dbReference type="Proteomes" id="UP000559027">
    <property type="component" value="Unassembled WGS sequence"/>
</dbReference>
<dbReference type="SUPFAM" id="SSF53067">
    <property type="entry name" value="Actin-like ATPase domain"/>
    <property type="match status" value="2"/>
</dbReference>
<comment type="caution">
    <text evidence="3">The sequence shown here is derived from an EMBL/GenBank/DDBJ whole genome shotgun (WGS) entry which is preliminary data.</text>
</comment>
<dbReference type="Gene3D" id="3.30.420.40">
    <property type="match status" value="2"/>
</dbReference>
<keyword evidence="4" id="KW-1185">Reference proteome</keyword>
<feature type="region of interest" description="Disordered" evidence="2">
    <location>
        <begin position="50"/>
        <end position="71"/>
    </location>
</feature>
<evidence type="ECO:0008006" key="5">
    <source>
        <dbReference type="Google" id="ProtNLM"/>
    </source>
</evidence>
<dbReference type="EMBL" id="JAACJO010000002">
    <property type="protein sequence ID" value="KAF5362071.1"/>
    <property type="molecule type" value="Genomic_DNA"/>
</dbReference>
<reference evidence="3 4" key="1">
    <citation type="journal article" date="2020" name="ISME J.">
        <title>Uncovering the hidden diversity of litter-decomposition mechanisms in mushroom-forming fungi.</title>
        <authorList>
            <person name="Floudas D."/>
            <person name="Bentzer J."/>
            <person name="Ahren D."/>
            <person name="Johansson T."/>
            <person name="Persson P."/>
            <person name="Tunlid A."/>
        </authorList>
    </citation>
    <scope>NUCLEOTIDE SEQUENCE [LARGE SCALE GENOMIC DNA]</scope>
    <source>
        <strain evidence="3 4">CBS 146.42</strain>
    </source>
</reference>
<feature type="compositionally biased region" description="Polar residues" evidence="2">
    <location>
        <begin position="503"/>
        <end position="532"/>
    </location>
</feature>
<dbReference type="PANTHER" id="PTHR11937">
    <property type="entry name" value="ACTIN"/>
    <property type="match status" value="1"/>
</dbReference>
<proteinExistence type="inferred from homology"/>
<feature type="compositionally biased region" description="Low complexity" evidence="2">
    <location>
        <begin position="549"/>
        <end position="561"/>
    </location>
</feature>
<dbReference type="CDD" id="cd10206">
    <property type="entry name" value="ASKHA_NBD_Arp8-like"/>
    <property type="match status" value="1"/>
</dbReference>
<gene>
    <name evidence="3" type="ORF">D9756_002285</name>
</gene>
<feature type="compositionally biased region" description="Basic and acidic residues" evidence="2">
    <location>
        <begin position="51"/>
        <end position="61"/>
    </location>
</feature>
<feature type="region of interest" description="Disordered" evidence="2">
    <location>
        <begin position="124"/>
        <end position="154"/>
    </location>
</feature>
<evidence type="ECO:0000313" key="3">
    <source>
        <dbReference type="EMBL" id="KAF5362071.1"/>
    </source>
</evidence>
<sequence length="696" mass="77419">MPRGVPNVKKDETGMRFTTFNVPLSANPKHVNSTYLKSETQTLWSRNASKRLRDGNNEDPTHVQQEPQRRGSHVLVVHPGSRFLRIGKASDVVPLSIPCVVARKCRTQAPKVTRIRNVACPRSQMTEDEVVRQKEQESTEEDKADNKDPFDSKLAGMTGSLKERMRFFKLRTTPNAHAISTTFNKQFQPEIISEQNDPFQIEWIDHTSTEDMLIGDTALRIGDPESAGYVVRYPIYNRNFNLRDYPSVRAVLNDLEALIRRGLEEKCELKEQDYKNYSVILVIPDLYDRAYVYEFLNLLSSMGFKRFCAQQESLAATYGAGISNACVVDIGATTTSIACVDEGMVISDTRMRLGVGGDDITEFFYVLLKRIYLPYREMDLVRSYDWDVMEDLKAKICTLTESDVATNLYGFTVRRPNQPTVKYGFRVYDEAILAPMCLFEPRVIEFDAKRPPARNTPHSMVTDEIVEQTSELITNAMIISTRHLMPPSTEDSSTKLKPAAAQASGTSTPKNGEAEPSTNTNDASRSTSQVSAEAQAESIEEGTKANSRPSQPAEATPPAAPTQAPALVYAGGYSIDVPFEASKLPLDVAIFNSVRAAGEDRIRKYLQMVLLIGGSAHIPGIGAALESRLQAIGTPVVSGMEKVQVIPPPKDVNPQILVWKGAAVLGKMESVSELWVTPADWEILGMRGLKERCFFL</sequence>